<sequence length="874" mass="90171">MKQQHPASLNAVLLSLWLVLLSPSLSWALTAADTVIRNQASATFKDETGTVYSVTSNMVETLVQPVAGLELTQSQSKLGSAGGTVEFPHVLTNTGNNTDTYTLSAAQVTGDDFDFSTVSFYADANQDGQADDLASPISDTPVLKAGESFAFVAIATLPGSVANSNAGEFSLTGSSHFTPTTQASNQDTVVVTDQAIMDVTKALSAHAGIAGSGTYTVTLRYHNRSLVPASNVVLIDALPAGMEYVANSARWSESGATVLTDANPTDAQGSLQTIRYCAYDSSCVGIPEAQKDADTDTRNQVTAILTDVVPDSRGEVRFEVRIANGLPVSTLINTAEYEFHDGTNTSDRYLSNAVRFDVTQTVGVVANGSASSNVDGTLEPVAGSMTGSTAVFHDFIWNTGNGADSFDLALSGSSFPAGTVFQLFHADGFTPLLDTNGNGIPDTGERATGTVYEVVVKAFLPVGASGANLEVTLLATSFKDNAKANPVVNQLTILASAGGVDLTNHAALGMAGVTGAGAGPEATPVTTNSAMPGTTTRFTLYVNNTSSAADNFDLGVSTDPTFAAINLPAGWVVNFSDDQGNTLANTGSMAANTGKLVYADVSIPADAGVMSAALYFRVVSPVTGASDIKLDAVMVGEVTDVVLFPDNEGQVLPGGIIVYSHWVVNQGNQAQANITFSHTDGSAGWQTVLYEDTDANGVLSGGDVRLSTLANLAVGETRLIFAKVHAAATLPMGAMNVSTLTASWNGGADSTSATDTTTTNRSDVAIRKEQATDTNCDGTPDTAFSFSGFAVEPGQCAIYRLTATNTGAESIRNVRIQDATPAYTAFITAGGLPQLSQGALVAPISNGGRGAIIGAMGTLNAGYSATLTFGIRVE</sequence>
<dbReference type="PANTHER" id="PTHR34819">
    <property type="entry name" value="LARGE CYSTEINE-RICH PERIPLASMIC PROTEIN OMCB"/>
    <property type="match status" value="1"/>
</dbReference>
<accession>A0A1H3WEK1</accession>
<dbReference type="EMBL" id="FNQP01000002">
    <property type="protein sequence ID" value="SDZ85241.1"/>
    <property type="molecule type" value="Genomic_DNA"/>
</dbReference>
<dbReference type="STRING" id="525918.SAMN05660964_00406"/>
<keyword evidence="1" id="KW-0732">Signal</keyword>
<evidence type="ECO:0000313" key="3">
    <source>
        <dbReference type="Proteomes" id="UP000199397"/>
    </source>
</evidence>
<dbReference type="InterPro" id="IPR051172">
    <property type="entry name" value="Chlamydia_OmcB"/>
</dbReference>
<dbReference type="RefSeq" id="WP_175517811.1">
    <property type="nucleotide sequence ID" value="NZ_FNQP01000002.1"/>
</dbReference>
<name>A0A1H3WEK1_9GAMM</name>
<dbReference type="NCBIfam" id="TIGR01451">
    <property type="entry name" value="B_ant_repeat"/>
    <property type="match status" value="2"/>
</dbReference>
<dbReference type="AlphaFoldDB" id="A0A1H3WEK1"/>
<feature type="signal peptide" evidence="1">
    <location>
        <begin position="1"/>
        <end position="31"/>
    </location>
</feature>
<evidence type="ECO:0000313" key="2">
    <source>
        <dbReference type="EMBL" id="SDZ85241.1"/>
    </source>
</evidence>
<proteinExistence type="predicted"/>
<dbReference type="InterPro" id="IPR047589">
    <property type="entry name" value="DUF11_rpt"/>
</dbReference>
<gene>
    <name evidence="2" type="ORF">SAMN05660964_00406</name>
</gene>
<organism evidence="2 3">
    <name type="scientific">Thiothrix caldifontis</name>
    <dbReference type="NCBI Taxonomy" id="525918"/>
    <lineage>
        <taxon>Bacteria</taxon>
        <taxon>Pseudomonadati</taxon>
        <taxon>Pseudomonadota</taxon>
        <taxon>Gammaproteobacteria</taxon>
        <taxon>Thiotrichales</taxon>
        <taxon>Thiotrichaceae</taxon>
        <taxon>Thiothrix</taxon>
    </lineage>
</organism>
<evidence type="ECO:0000256" key="1">
    <source>
        <dbReference type="SAM" id="SignalP"/>
    </source>
</evidence>
<dbReference type="Proteomes" id="UP000199397">
    <property type="component" value="Unassembled WGS sequence"/>
</dbReference>
<keyword evidence="3" id="KW-1185">Reference proteome</keyword>
<feature type="chain" id="PRO_5011581517" evidence="1">
    <location>
        <begin position="32"/>
        <end position="874"/>
    </location>
</feature>
<reference evidence="2 3" key="1">
    <citation type="submission" date="2016-10" db="EMBL/GenBank/DDBJ databases">
        <authorList>
            <person name="de Groot N.N."/>
        </authorList>
    </citation>
    <scope>NUCLEOTIDE SEQUENCE [LARGE SCALE GENOMIC DNA]</scope>
    <source>
        <strain evidence="2 3">DSM 21228</strain>
    </source>
</reference>
<protein>
    <submittedName>
        <fullName evidence="2">Conserved repeat domain-containing protein</fullName>
    </submittedName>
</protein>